<dbReference type="PANTHER" id="PTHR24198">
    <property type="entry name" value="ANKYRIN REPEAT AND PROTEIN KINASE DOMAIN-CONTAINING PROTEIN"/>
    <property type="match status" value="1"/>
</dbReference>
<gene>
    <name evidence="4" type="ORF">BCR32DRAFT_291577</name>
</gene>
<feature type="repeat" description="ANK" evidence="3">
    <location>
        <begin position="266"/>
        <end position="287"/>
    </location>
</feature>
<dbReference type="PROSITE" id="PS50297">
    <property type="entry name" value="ANK_REP_REGION"/>
    <property type="match status" value="2"/>
</dbReference>
<protein>
    <submittedName>
        <fullName evidence="4">Ankyrin</fullName>
    </submittedName>
</protein>
<dbReference type="Proteomes" id="UP000193944">
    <property type="component" value="Unassembled WGS sequence"/>
</dbReference>
<keyword evidence="5" id="KW-1185">Reference proteome</keyword>
<evidence type="ECO:0000313" key="4">
    <source>
        <dbReference type="EMBL" id="ORX84083.1"/>
    </source>
</evidence>
<dbReference type="EMBL" id="MCFG01000059">
    <property type="protein sequence ID" value="ORX84083.1"/>
    <property type="molecule type" value="Genomic_DNA"/>
</dbReference>
<dbReference type="STRING" id="1754192.A0A1Y1XED6"/>
<organism evidence="4 5">
    <name type="scientific">Anaeromyces robustus</name>
    <dbReference type="NCBI Taxonomy" id="1754192"/>
    <lineage>
        <taxon>Eukaryota</taxon>
        <taxon>Fungi</taxon>
        <taxon>Fungi incertae sedis</taxon>
        <taxon>Chytridiomycota</taxon>
        <taxon>Chytridiomycota incertae sedis</taxon>
        <taxon>Neocallimastigomycetes</taxon>
        <taxon>Neocallimastigales</taxon>
        <taxon>Neocallimastigaceae</taxon>
        <taxon>Anaeromyces</taxon>
    </lineage>
</organism>
<accession>A0A1Y1XED6</accession>
<feature type="repeat" description="ANK" evidence="3">
    <location>
        <begin position="437"/>
        <end position="459"/>
    </location>
</feature>
<dbReference type="AlphaFoldDB" id="A0A1Y1XED6"/>
<reference evidence="4 5" key="2">
    <citation type="submission" date="2016-08" db="EMBL/GenBank/DDBJ databases">
        <title>Pervasive Adenine N6-methylation of Active Genes in Fungi.</title>
        <authorList>
            <consortium name="DOE Joint Genome Institute"/>
            <person name="Mondo S.J."/>
            <person name="Dannebaum R.O."/>
            <person name="Kuo R.C."/>
            <person name="Labutti K."/>
            <person name="Haridas S."/>
            <person name="Kuo A."/>
            <person name="Salamov A."/>
            <person name="Ahrendt S.R."/>
            <person name="Lipzen A."/>
            <person name="Sullivan W."/>
            <person name="Andreopoulos W.B."/>
            <person name="Clum A."/>
            <person name="Lindquist E."/>
            <person name="Daum C."/>
            <person name="Ramamoorthy G.K."/>
            <person name="Gryganskyi A."/>
            <person name="Culley D."/>
            <person name="Magnuson J.K."/>
            <person name="James T.Y."/>
            <person name="O'Malley M.A."/>
            <person name="Stajich J.E."/>
            <person name="Spatafora J.W."/>
            <person name="Visel A."/>
            <person name="Grigoriev I.V."/>
        </authorList>
    </citation>
    <scope>NUCLEOTIDE SEQUENCE [LARGE SCALE GENOMIC DNA]</scope>
    <source>
        <strain evidence="4 5">S4</strain>
    </source>
</reference>
<dbReference type="SMART" id="SM00248">
    <property type="entry name" value="ANK"/>
    <property type="match status" value="14"/>
</dbReference>
<evidence type="ECO:0000313" key="5">
    <source>
        <dbReference type="Proteomes" id="UP000193944"/>
    </source>
</evidence>
<dbReference type="Pfam" id="PF12796">
    <property type="entry name" value="Ank_2"/>
    <property type="match status" value="4"/>
</dbReference>
<dbReference type="Gene3D" id="1.25.40.20">
    <property type="entry name" value="Ankyrin repeat-containing domain"/>
    <property type="match status" value="3"/>
</dbReference>
<dbReference type="PANTHER" id="PTHR24198:SF165">
    <property type="entry name" value="ANKYRIN REPEAT-CONTAINING PROTEIN-RELATED"/>
    <property type="match status" value="1"/>
</dbReference>
<keyword evidence="2 3" id="KW-0040">ANK repeat</keyword>
<evidence type="ECO:0000256" key="3">
    <source>
        <dbReference type="PROSITE-ProRule" id="PRU00023"/>
    </source>
</evidence>
<evidence type="ECO:0000256" key="1">
    <source>
        <dbReference type="ARBA" id="ARBA00022737"/>
    </source>
</evidence>
<evidence type="ECO:0000256" key="2">
    <source>
        <dbReference type="ARBA" id="ARBA00023043"/>
    </source>
</evidence>
<dbReference type="InterPro" id="IPR002110">
    <property type="entry name" value="Ankyrin_rpt"/>
</dbReference>
<comment type="caution">
    <text evidence="4">The sequence shown here is derived from an EMBL/GenBank/DDBJ whole genome shotgun (WGS) entry which is preliminary data.</text>
</comment>
<feature type="repeat" description="ANK" evidence="3">
    <location>
        <begin position="300"/>
        <end position="333"/>
    </location>
</feature>
<dbReference type="InterPro" id="IPR036770">
    <property type="entry name" value="Ankyrin_rpt-contain_sf"/>
</dbReference>
<keyword evidence="1" id="KW-0677">Repeat</keyword>
<proteinExistence type="predicted"/>
<reference evidence="4 5" key="1">
    <citation type="submission" date="2016-08" db="EMBL/GenBank/DDBJ databases">
        <title>A Parts List for Fungal Cellulosomes Revealed by Comparative Genomics.</title>
        <authorList>
            <consortium name="DOE Joint Genome Institute"/>
            <person name="Haitjema C.H."/>
            <person name="Gilmore S.P."/>
            <person name="Henske J.K."/>
            <person name="Solomon K.V."/>
            <person name="De Groot R."/>
            <person name="Kuo A."/>
            <person name="Mondo S.J."/>
            <person name="Salamov A.A."/>
            <person name="Labutti K."/>
            <person name="Zhao Z."/>
            <person name="Chiniquy J."/>
            <person name="Barry K."/>
            <person name="Brewer H.M."/>
            <person name="Purvine S.O."/>
            <person name="Wright A.T."/>
            <person name="Boxma B."/>
            <person name="Van Alen T."/>
            <person name="Hackstein J.H."/>
            <person name="Baker S.E."/>
            <person name="Grigoriev I.V."/>
            <person name="O'Malley M.A."/>
        </authorList>
    </citation>
    <scope>NUCLEOTIDE SEQUENCE [LARGE SCALE GENOMIC DNA]</scope>
    <source>
        <strain evidence="4 5">S4</strain>
    </source>
</reference>
<sequence length="783" mass="89989">MENEYLNNKDDDYFPTWKQIRINEIMEKCIEYYDSGQKKLRHIEIDKPKEDIRKKIVQNNRILIENVLFHNFLSIILNKSNFNLFVKCYEELQEYVYQRVSNNIIWVQCALVYSNLVCIVSKKTINAAIVNLLTERKSKGGKIINNTDTLKKFIDCHKEQMFALQEYIYIIQSFIWVYQSAKNEYNDIFPTILSKYDVIINSVRLLAACKERDIESINRLLDEYCIVDLKNNHGETPLDLIIQTGDLHTLKKVLKQCININITDDMGRTSLMKAAADGEVEVVKLLLTHPYIDVNKQDINFQTALMKAAMNGHTDVVRELLKFNGINVNIRNSDGIPVLVATAEKGYFDIVKLLLKYPNINYQSQLSEEFKNTMKYWYNDDNKELIELIKSGRKADVNMNEHLKYSLFFVVVCIGDIEKVKILLKSSRININWKDPSGKTPLMIAIIKKQEEIIELLLKQSKINVNIKDNEGNTALTYAAMYSSSDIIYQLLEYKKISINTQNNFGYTPAMTAAERGNFDAINIFLLNKKVKFNIENEIGETALITAIEKGHYEVVKLILESKRSDIYSGHGDTNIKLLQCAVNSGQAEIVSLFLGNLTIKNGSFYSADDISVNSLGSIRTFNNKPKSSPGLDVMNISTPFFTAAERGYLSIVKLFLDMNLIDINIKDTLNETALIKATINGHVRLVEFLLKQPNINVKQWNVEGLTALDIAQKNGNIEIINLIKQYFKLKPIVNEQRESQSNKYKYYRRSSENLEREFCHNIHKSCSDHNLSSNTNDFLGLL</sequence>
<name>A0A1Y1XED6_9FUNG</name>
<feature type="repeat" description="ANK" evidence="3">
    <location>
        <begin position="233"/>
        <end position="265"/>
    </location>
</feature>
<dbReference type="OrthoDB" id="2133448at2759"/>
<dbReference type="Pfam" id="PF00023">
    <property type="entry name" value="Ank"/>
    <property type="match status" value="1"/>
</dbReference>
<dbReference type="SUPFAM" id="SSF48403">
    <property type="entry name" value="Ankyrin repeat"/>
    <property type="match status" value="2"/>
</dbReference>
<dbReference type="PROSITE" id="PS50088">
    <property type="entry name" value="ANK_REPEAT"/>
    <property type="match status" value="4"/>
</dbReference>